<feature type="transmembrane region" description="Helical" evidence="8">
    <location>
        <begin position="124"/>
        <end position="147"/>
    </location>
</feature>
<protein>
    <recommendedName>
        <fullName evidence="11">Glycosyltransferase RgtA/B/C/D-like domain-containing protein</fullName>
    </recommendedName>
</protein>
<keyword evidence="6 8" id="KW-1133">Transmembrane helix</keyword>
<keyword evidence="7 8" id="KW-0472">Membrane</keyword>
<keyword evidence="2" id="KW-1003">Cell membrane</keyword>
<dbReference type="InterPro" id="IPR050297">
    <property type="entry name" value="LipidA_mod_glycosyltrf_83"/>
</dbReference>
<evidence type="ECO:0008006" key="11">
    <source>
        <dbReference type="Google" id="ProtNLM"/>
    </source>
</evidence>
<feature type="transmembrane region" description="Helical" evidence="8">
    <location>
        <begin position="323"/>
        <end position="342"/>
    </location>
</feature>
<feature type="transmembrane region" description="Helical" evidence="8">
    <location>
        <begin position="362"/>
        <end position="380"/>
    </location>
</feature>
<evidence type="ECO:0000256" key="2">
    <source>
        <dbReference type="ARBA" id="ARBA00022475"/>
    </source>
</evidence>
<evidence type="ECO:0000256" key="3">
    <source>
        <dbReference type="ARBA" id="ARBA00022676"/>
    </source>
</evidence>
<dbReference type="GO" id="GO:0005886">
    <property type="term" value="C:plasma membrane"/>
    <property type="evidence" value="ECO:0007669"/>
    <property type="project" value="UniProtKB-SubCell"/>
</dbReference>
<evidence type="ECO:0000256" key="7">
    <source>
        <dbReference type="ARBA" id="ARBA00023136"/>
    </source>
</evidence>
<keyword evidence="10" id="KW-1185">Reference proteome</keyword>
<dbReference type="OrthoDB" id="9765580at2"/>
<proteinExistence type="predicted"/>
<dbReference type="GO" id="GO:0016763">
    <property type="term" value="F:pentosyltransferase activity"/>
    <property type="evidence" value="ECO:0007669"/>
    <property type="project" value="TreeGrafter"/>
</dbReference>
<feature type="transmembrane region" description="Helical" evidence="8">
    <location>
        <begin position="259"/>
        <end position="278"/>
    </location>
</feature>
<dbReference type="RefSeq" id="WP_146654262.1">
    <property type="nucleotide sequence ID" value="NZ_CP012333.1"/>
</dbReference>
<dbReference type="EMBL" id="CP012333">
    <property type="protein sequence ID" value="AKV03499.1"/>
    <property type="molecule type" value="Genomic_DNA"/>
</dbReference>
<dbReference type="PANTHER" id="PTHR33908">
    <property type="entry name" value="MANNOSYLTRANSFERASE YKCB-RELATED"/>
    <property type="match status" value="1"/>
</dbReference>
<gene>
    <name evidence="9" type="ORF">AKJ09_10162</name>
</gene>
<evidence type="ECO:0000256" key="6">
    <source>
        <dbReference type="ARBA" id="ARBA00022989"/>
    </source>
</evidence>
<feature type="transmembrane region" description="Helical" evidence="8">
    <location>
        <begin position="226"/>
        <end position="244"/>
    </location>
</feature>
<keyword evidence="5 8" id="KW-0812">Transmembrane</keyword>
<keyword evidence="4" id="KW-0808">Transferase</keyword>
<feature type="transmembrane region" description="Helical" evidence="8">
    <location>
        <begin position="27"/>
        <end position="46"/>
    </location>
</feature>
<sequence>MPEGATKPPLWVRAAVWTASRTAALPVGIKAALFVALLLHGCGLWWGMPASDAWDNDGVAPRDFLPGLAQTFTPGEFYTYPPLHLAFLAVLTLPVTIVAVLRAPTLTVAGVLHEIIEPPYMTTMAMTARVVSLVMSLGIVVALAKIAEEIAPRGKERSAAVFTAWFAALGAPFTFYSHTSNLDVPSLFWASFAALSLTRAIVRREPRRLRTFALLAACGVATKDQAYAVFLYGAPAALALWFVLDDWARKSAKTIAREAGLAAAIGAGFLALVDGAIFNPTGFRARVRFLSGSASQDFAQYAKTAAGRWLAFLDTARYFERHYPAFLAGFIALGLVVLLVQVARRNKRDLLIAPEARGLVGALIPLLLVLSFTLGFNLVARRVEERFTLPQMLFASIYGGYGVAVLWTSDWLAKVKPLAWLVRAGLVAALSTALYRCMTIDATLLAEPRYQTEAFLASHVQPGDVVEVHGLNTYLPRFPPQAKVVRVDHRPVDRRGPLPGVEEVRQPLTDIAKRNPRWVVASDCYVWRYLERPDIGFLSSGGRMLPPTQALEAADQDATIFFRQLYGGQNGYHVADDAYVHEGLFPRVFLHASLSCRTVTFERNAPP</sequence>
<name>A0A0K1QCM7_9BACT</name>
<feature type="transmembrane region" description="Helical" evidence="8">
    <location>
        <begin position="184"/>
        <end position="202"/>
    </location>
</feature>
<keyword evidence="3" id="KW-0328">Glycosyltransferase</keyword>
<organism evidence="9 10">
    <name type="scientific">Labilithrix luteola</name>
    <dbReference type="NCBI Taxonomy" id="1391654"/>
    <lineage>
        <taxon>Bacteria</taxon>
        <taxon>Pseudomonadati</taxon>
        <taxon>Myxococcota</taxon>
        <taxon>Polyangia</taxon>
        <taxon>Polyangiales</taxon>
        <taxon>Labilitrichaceae</taxon>
        <taxon>Labilithrix</taxon>
    </lineage>
</organism>
<accession>A0A0K1QCM7</accession>
<evidence type="ECO:0000256" key="4">
    <source>
        <dbReference type="ARBA" id="ARBA00022679"/>
    </source>
</evidence>
<dbReference type="AlphaFoldDB" id="A0A0K1QCM7"/>
<dbReference type="GO" id="GO:0009103">
    <property type="term" value="P:lipopolysaccharide biosynthetic process"/>
    <property type="evidence" value="ECO:0007669"/>
    <property type="project" value="UniProtKB-ARBA"/>
</dbReference>
<reference evidence="9 10" key="1">
    <citation type="submission" date="2015-08" db="EMBL/GenBank/DDBJ databases">
        <authorList>
            <person name="Babu N.S."/>
            <person name="Beckwith C.J."/>
            <person name="Beseler K.G."/>
            <person name="Brison A."/>
            <person name="Carone J.V."/>
            <person name="Caskin T.P."/>
            <person name="Diamond M."/>
            <person name="Durham M.E."/>
            <person name="Foxe J.M."/>
            <person name="Go M."/>
            <person name="Henderson B.A."/>
            <person name="Jones I.B."/>
            <person name="McGettigan J.A."/>
            <person name="Micheletti S.J."/>
            <person name="Nasrallah M.E."/>
            <person name="Ortiz D."/>
            <person name="Piller C.R."/>
            <person name="Privatt S.R."/>
            <person name="Schneider S.L."/>
            <person name="Sharp S."/>
            <person name="Smith T.C."/>
            <person name="Stanton J.D."/>
            <person name="Ullery H.E."/>
            <person name="Wilson R.J."/>
            <person name="Serrano M.G."/>
            <person name="Buck G."/>
            <person name="Lee V."/>
            <person name="Wang Y."/>
            <person name="Carvalho R."/>
            <person name="Voegtly L."/>
            <person name="Shi R."/>
            <person name="Duckworth R."/>
            <person name="Johnson A."/>
            <person name="Loviza R."/>
            <person name="Walstead R."/>
            <person name="Shah Z."/>
            <person name="Kiflezghi M."/>
            <person name="Wade K."/>
            <person name="Ball S.L."/>
            <person name="Bradley K.W."/>
            <person name="Asai D.J."/>
            <person name="Bowman C.A."/>
            <person name="Russell D.A."/>
            <person name="Pope W.H."/>
            <person name="Jacobs-Sera D."/>
            <person name="Hendrix R.W."/>
            <person name="Hatfull G.F."/>
        </authorList>
    </citation>
    <scope>NUCLEOTIDE SEQUENCE [LARGE SCALE GENOMIC DNA]</scope>
    <source>
        <strain evidence="9 10">DSM 27648</strain>
    </source>
</reference>
<evidence type="ECO:0000313" key="9">
    <source>
        <dbReference type="EMBL" id="AKV03499.1"/>
    </source>
</evidence>
<evidence type="ECO:0000256" key="1">
    <source>
        <dbReference type="ARBA" id="ARBA00004651"/>
    </source>
</evidence>
<evidence type="ECO:0000313" key="10">
    <source>
        <dbReference type="Proteomes" id="UP000064967"/>
    </source>
</evidence>
<dbReference type="Proteomes" id="UP000064967">
    <property type="component" value="Chromosome"/>
</dbReference>
<feature type="transmembrane region" description="Helical" evidence="8">
    <location>
        <begin position="392"/>
        <end position="412"/>
    </location>
</feature>
<comment type="subcellular location">
    <subcellularLocation>
        <location evidence="1">Cell membrane</location>
        <topology evidence="1">Multi-pass membrane protein</topology>
    </subcellularLocation>
</comment>
<dbReference type="KEGG" id="llu:AKJ09_10162"/>
<evidence type="ECO:0000256" key="8">
    <source>
        <dbReference type="SAM" id="Phobius"/>
    </source>
</evidence>
<feature type="transmembrane region" description="Helical" evidence="8">
    <location>
        <begin position="159"/>
        <end position="178"/>
    </location>
</feature>
<feature type="transmembrane region" description="Helical" evidence="8">
    <location>
        <begin position="85"/>
        <end position="104"/>
    </location>
</feature>
<dbReference type="PANTHER" id="PTHR33908:SF11">
    <property type="entry name" value="MEMBRANE PROTEIN"/>
    <property type="match status" value="1"/>
</dbReference>
<evidence type="ECO:0000256" key="5">
    <source>
        <dbReference type="ARBA" id="ARBA00022692"/>
    </source>
</evidence>